<name>X0W2F8_9ZZZZ</name>
<proteinExistence type="predicted"/>
<accession>X0W2F8</accession>
<protein>
    <submittedName>
        <fullName evidence="1">Uncharacterized protein</fullName>
    </submittedName>
</protein>
<gene>
    <name evidence="1" type="ORF">S01H1_60959</name>
</gene>
<comment type="caution">
    <text evidence="1">The sequence shown here is derived from an EMBL/GenBank/DDBJ whole genome shotgun (WGS) entry which is preliminary data.</text>
</comment>
<organism evidence="1">
    <name type="scientific">marine sediment metagenome</name>
    <dbReference type="NCBI Taxonomy" id="412755"/>
    <lineage>
        <taxon>unclassified sequences</taxon>
        <taxon>metagenomes</taxon>
        <taxon>ecological metagenomes</taxon>
    </lineage>
</organism>
<evidence type="ECO:0000313" key="1">
    <source>
        <dbReference type="EMBL" id="GAG24745.1"/>
    </source>
</evidence>
<dbReference type="EMBL" id="BARS01039943">
    <property type="protein sequence ID" value="GAG24745.1"/>
    <property type="molecule type" value="Genomic_DNA"/>
</dbReference>
<dbReference type="AlphaFoldDB" id="X0W2F8"/>
<sequence>RQNILIENGYDPEPDLTVKSTWHEFIKSHWEVLTACDFFTVELLVGRKLIRCTISHGLNKNIVRKVQIPTEQTNPDYGF</sequence>
<reference evidence="1" key="1">
    <citation type="journal article" date="2014" name="Front. Microbiol.">
        <title>High frequency of phylogenetically diverse reductive dehalogenase-homologous genes in deep subseafloor sedimentary metagenomes.</title>
        <authorList>
            <person name="Kawai M."/>
            <person name="Futagami T."/>
            <person name="Toyoda A."/>
            <person name="Takaki Y."/>
            <person name="Nishi S."/>
            <person name="Hori S."/>
            <person name="Arai W."/>
            <person name="Tsubouchi T."/>
            <person name="Morono Y."/>
            <person name="Uchiyama I."/>
            <person name="Ito T."/>
            <person name="Fujiyama A."/>
            <person name="Inagaki F."/>
            <person name="Takami H."/>
        </authorList>
    </citation>
    <scope>NUCLEOTIDE SEQUENCE</scope>
    <source>
        <strain evidence="1">Expedition CK06-06</strain>
    </source>
</reference>
<feature type="non-terminal residue" evidence="1">
    <location>
        <position position="1"/>
    </location>
</feature>